<dbReference type="GO" id="GO:0008422">
    <property type="term" value="F:beta-glucosidase activity"/>
    <property type="evidence" value="ECO:0007669"/>
    <property type="project" value="TreeGrafter"/>
</dbReference>
<feature type="region of interest" description="Disordered" evidence="7">
    <location>
        <begin position="307"/>
        <end position="352"/>
    </location>
</feature>
<reference evidence="9" key="1">
    <citation type="submission" date="2016-10" db="EMBL/GenBank/DDBJ databases">
        <authorList>
            <person name="Varghese N."/>
            <person name="Submissions S."/>
        </authorList>
    </citation>
    <scope>NUCLEOTIDE SEQUENCE [LARGE SCALE GENOMIC DNA]</scope>
    <source>
        <strain evidence="9">DSM 19183</strain>
    </source>
</reference>
<keyword evidence="3 6" id="KW-0326">Glycosidase</keyword>
<dbReference type="InterPro" id="IPR018120">
    <property type="entry name" value="Glyco_hydro_1_AS"/>
</dbReference>
<dbReference type="InterPro" id="IPR017853">
    <property type="entry name" value="GH"/>
</dbReference>
<dbReference type="PANTHER" id="PTHR10353">
    <property type="entry name" value="GLYCOSYL HYDROLASE"/>
    <property type="match status" value="1"/>
</dbReference>
<dbReference type="PANTHER" id="PTHR10353:SF136">
    <property type="entry name" value="ARYL-PHOSPHO-BETA-D-GLUCOSIDASE BGLC"/>
    <property type="match status" value="1"/>
</dbReference>
<dbReference type="GO" id="GO:0016052">
    <property type="term" value="P:carbohydrate catabolic process"/>
    <property type="evidence" value="ECO:0007669"/>
    <property type="project" value="TreeGrafter"/>
</dbReference>
<evidence type="ECO:0000256" key="5">
    <source>
        <dbReference type="RuleBase" id="RU003690"/>
    </source>
</evidence>
<dbReference type="GO" id="GO:0005829">
    <property type="term" value="C:cytosol"/>
    <property type="evidence" value="ECO:0007669"/>
    <property type="project" value="TreeGrafter"/>
</dbReference>
<dbReference type="InterPro" id="IPR001360">
    <property type="entry name" value="Glyco_hydro_1"/>
</dbReference>
<dbReference type="STRING" id="426702.SAMN04488099_104101"/>
<dbReference type="EMBL" id="FNZU01000004">
    <property type="protein sequence ID" value="SEK60747.1"/>
    <property type="molecule type" value="Genomic_DNA"/>
</dbReference>
<feature type="active site" description="Nucleophile" evidence="4">
    <location>
        <position position="388"/>
    </location>
</feature>
<dbReference type="SUPFAM" id="SSF51445">
    <property type="entry name" value="(Trans)glycosidases"/>
    <property type="match status" value="1"/>
</dbReference>
<name>A0A1H7IG62_9LACT</name>
<evidence type="ECO:0000256" key="3">
    <source>
        <dbReference type="ARBA" id="ARBA00023295"/>
    </source>
</evidence>
<feature type="compositionally biased region" description="Polar residues" evidence="7">
    <location>
        <begin position="339"/>
        <end position="352"/>
    </location>
</feature>
<keyword evidence="9" id="KW-1185">Reference proteome</keyword>
<evidence type="ECO:0000256" key="2">
    <source>
        <dbReference type="ARBA" id="ARBA00022801"/>
    </source>
</evidence>
<organism evidence="8 9">
    <name type="scientific">Alkalibacterium pelagium</name>
    <dbReference type="NCBI Taxonomy" id="426702"/>
    <lineage>
        <taxon>Bacteria</taxon>
        <taxon>Bacillati</taxon>
        <taxon>Bacillota</taxon>
        <taxon>Bacilli</taxon>
        <taxon>Lactobacillales</taxon>
        <taxon>Carnobacteriaceae</taxon>
        <taxon>Alkalibacterium</taxon>
    </lineage>
</organism>
<dbReference type="AlphaFoldDB" id="A0A1H7IG62"/>
<sequence>MFHETLDSFPKDFLWGAASAAYQIEGAFDADGKGPSIWDEFTKIPGKTFEGTNGDVAIDHYHRYKEDVKLMADMGLKAYRFSVSWSRILPEGEGVVNEAGLQFYEDLVDELIKNGVEPVLTLYHWDLPLALQEKYNGWESRETIKAFKQYCELLFERLGKKVTYWVTFNEQNVFTSMGYRWESHPPNVSDTKRLFEANHIINLANAEAINLFKEMVPEGKIGPSFGYGPVYPLTSDPSDVLAAENAHDFNNAWWLDIYCKGKYPVTTFKRLKRMGIAPTVLPEDEELLKSAKPDFLGINYYHGGTVKQNKLENPTENEETNKQFSSTDPYLMQPKDEQSQSPEVPMFQSTENPSLEKTDWGWEIDPVGFRVALRQVFARYDLPLFVTENGLGALDELTKEEEIHDDYRIAYLENHISEMKKSISDGVDMIGYCAWSFTDLLSWLNGYKKRYGFVYVNRTETDEKDMKRIPKKSFYWYKELIENNGKNIN</sequence>
<proteinExistence type="inferred from homology"/>
<protein>
    <submittedName>
        <fullName evidence="8">6-phospho-beta-glucosidase</fullName>
    </submittedName>
</protein>
<dbReference type="PROSITE" id="PS00653">
    <property type="entry name" value="GLYCOSYL_HYDROL_F1_2"/>
    <property type="match status" value="1"/>
</dbReference>
<dbReference type="RefSeq" id="WP_091479682.1">
    <property type="nucleotide sequence ID" value="NZ_BJYC01000004.1"/>
</dbReference>
<dbReference type="InterPro" id="IPR033132">
    <property type="entry name" value="GH_1_N_CS"/>
</dbReference>
<comment type="similarity">
    <text evidence="1 5">Belongs to the glycosyl hydrolase 1 family.</text>
</comment>
<evidence type="ECO:0000256" key="6">
    <source>
        <dbReference type="RuleBase" id="RU004468"/>
    </source>
</evidence>
<accession>A0A1H7IG62</accession>
<evidence type="ECO:0000256" key="1">
    <source>
        <dbReference type="ARBA" id="ARBA00010838"/>
    </source>
</evidence>
<dbReference type="PROSITE" id="PS00572">
    <property type="entry name" value="GLYCOSYL_HYDROL_F1_1"/>
    <property type="match status" value="1"/>
</dbReference>
<evidence type="ECO:0000313" key="9">
    <source>
        <dbReference type="Proteomes" id="UP000199081"/>
    </source>
</evidence>
<dbReference type="Gene3D" id="3.20.20.80">
    <property type="entry name" value="Glycosidases"/>
    <property type="match status" value="1"/>
</dbReference>
<dbReference type="Proteomes" id="UP000199081">
    <property type="component" value="Unassembled WGS sequence"/>
</dbReference>
<dbReference type="PRINTS" id="PR00131">
    <property type="entry name" value="GLHYDRLASE1"/>
</dbReference>
<keyword evidence="2 6" id="KW-0378">Hydrolase</keyword>
<evidence type="ECO:0000256" key="7">
    <source>
        <dbReference type="SAM" id="MobiDB-lite"/>
    </source>
</evidence>
<gene>
    <name evidence="8" type="ORF">SAMN04488099_104101</name>
</gene>
<dbReference type="FunFam" id="3.20.20.80:FF:000004">
    <property type="entry name" value="Beta-glucosidase 6-phospho-beta-glucosidase"/>
    <property type="match status" value="1"/>
</dbReference>
<evidence type="ECO:0000313" key="8">
    <source>
        <dbReference type="EMBL" id="SEK60747.1"/>
    </source>
</evidence>
<dbReference type="OrthoDB" id="1688691at2"/>
<evidence type="ECO:0000256" key="4">
    <source>
        <dbReference type="PROSITE-ProRule" id="PRU10055"/>
    </source>
</evidence>
<dbReference type="Pfam" id="PF00232">
    <property type="entry name" value="Glyco_hydro_1"/>
    <property type="match status" value="1"/>
</dbReference>